<dbReference type="EC" id="3.4.21.89" evidence="3 7"/>
<feature type="transmembrane region" description="Helical" evidence="7">
    <location>
        <begin position="619"/>
        <end position="635"/>
    </location>
</feature>
<dbReference type="KEGG" id="sng:SNE_A15950"/>
<dbReference type="InterPro" id="IPR000223">
    <property type="entry name" value="Pept_S26A_signal_pept_1"/>
</dbReference>
<dbReference type="NCBIfam" id="TIGR02227">
    <property type="entry name" value="sigpep_I_bact"/>
    <property type="match status" value="2"/>
</dbReference>
<keyword evidence="7" id="KW-0645">Protease</keyword>
<dbReference type="PANTHER" id="PTHR43390">
    <property type="entry name" value="SIGNAL PEPTIDASE I"/>
    <property type="match status" value="1"/>
</dbReference>
<name>F8L9E3_SIMNZ</name>
<dbReference type="AlphaFoldDB" id="F8L9E3"/>
<dbReference type="InterPro" id="IPR019758">
    <property type="entry name" value="Pept_S26A_signal_pept_1_CS"/>
</dbReference>
<evidence type="ECO:0000256" key="2">
    <source>
        <dbReference type="ARBA" id="ARBA00009370"/>
    </source>
</evidence>
<dbReference type="InterPro" id="IPR036286">
    <property type="entry name" value="LexA/Signal_pep-like_sf"/>
</dbReference>
<dbReference type="GO" id="GO:0006465">
    <property type="term" value="P:signal peptide processing"/>
    <property type="evidence" value="ECO:0007669"/>
    <property type="project" value="InterPro"/>
</dbReference>
<feature type="transmembrane region" description="Helical" evidence="7">
    <location>
        <begin position="106"/>
        <end position="125"/>
    </location>
</feature>
<gene>
    <name evidence="9" type="primary">lepB-B</name>
    <name evidence="9" type="ordered locus">SNE_A15950</name>
</gene>
<feature type="active site" evidence="6">
    <location>
        <position position="204"/>
    </location>
</feature>
<evidence type="ECO:0000256" key="4">
    <source>
        <dbReference type="ARBA" id="ARBA00019232"/>
    </source>
</evidence>
<keyword evidence="7" id="KW-0472">Membrane</keyword>
<evidence type="ECO:0000256" key="1">
    <source>
        <dbReference type="ARBA" id="ARBA00000677"/>
    </source>
</evidence>
<reference evidence="9 10" key="1">
    <citation type="journal article" date="2011" name="Mol. Biol. Evol.">
        <title>Unity in variety--the pan-genome of the Chlamydiae.</title>
        <authorList>
            <person name="Collingro A."/>
            <person name="Tischler P."/>
            <person name="Weinmaier T."/>
            <person name="Penz T."/>
            <person name="Heinz E."/>
            <person name="Brunham R.C."/>
            <person name="Read T.D."/>
            <person name="Bavoil P.M."/>
            <person name="Sachse K."/>
            <person name="Kahane S."/>
            <person name="Friedman M.G."/>
            <person name="Rattei T."/>
            <person name="Myers G.S."/>
            <person name="Horn M."/>
        </authorList>
    </citation>
    <scope>NUCLEOTIDE SEQUENCE [LARGE SCALE GENOMIC DNA]</scope>
    <source>
        <strain evidence="10">ATCC VR-1471 / Z</strain>
    </source>
</reference>
<dbReference type="eggNOG" id="COG0681">
    <property type="taxonomic scope" value="Bacteria"/>
</dbReference>
<evidence type="ECO:0000256" key="6">
    <source>
        <dbReference type="PIRSR" id="PIRSR600223-1"/>
    </source>
</evidence>
<comment type="caution">
    <text evidence="7">Lacks conserved residue(s) required for the propagation of feature annotation.</text>
</comment>
<feature type="domain" description="Peptidase S26" evidence="8">
    <location>
        <begin position="104"/>
        <end position="222"/>
    </location>
</feature>
<dbReference type="PANTHER" id="PTHR43390:SF1">
    <property type="entry name" value="CHLOROPLAST PROCESSING PEPTIDASE"/>
    <property type="match status" value="1"/>
</dbReference>
<comment type="similarity">
    <text evidence="2 7">Belongs to the peptidase S26 family.</text>
</comment>
<dbReference type="STRING" id="331113.SNE_A15950"/>
<dbReference type="InterPro" id="IPR019533">
    <property type="entry name" value="Peptidase_S26"/>
</dbReference>
<dbReference type="GO" id="GO:0016020">
    <property type="term" value="C:membrane"/>
    <property type="evidence" value="ECO:0007669"/>
    <property type="project" value="UniProtKB-SubCell"/>
</dbReference>
<evidence type="ECO:0000256" key="7">
    <source>
        <dbReference type="RuleBase" id="RU362042"/>
    </source>
</evidence>
<protein>
    <recommendedName>
        <fullName evidence="4 7">Signal peptidase I</fullName>
        <ecNumber evidence="3 7">3.4.21.89</ecNumber>
    </recommendedName>
</protein>
<dbReference type="GO" id="GO:0004252">
    <property type="term" value="F:serine-type endopeptidase activity"/>
    <property type="evidence" value="ECO:0007669"/>
    <property type="project" value="InterPro"/>
</dbReference>
<dbReference type="SUPFAM" id="SSF51306">
    <property type="entry name" value="LexA/Signal peptidase"/>
    <property type="match status" value="2"/>
</dbReference>
<evidence type="ECO:0000256" key="5">
    <source>
        <dbReference type="ARBA" id="ARBA00022801"/>
    </source>
</evidence>
<evidence type="ECO:0000256" key="3">
    <source>
        <dbReference type="ARBA" id="ARBA00013208"/>
    </source>
</evidence>
<accession>F8L9E3</accession>
<proteinExistence type="inferred from homology"/>
<sequence length="649" mass="74718">MNKFSTILARIARNPVQFQKNSLGIHMKNYRLRKSLHVFRHVLHLYKRKKKKLPELQKKEIVKTLNHLQEEILNRDREEASRYAHAAEDIAKSYLFKKPLERFRDFILALVFALVVATLVRTMWFEFYEIPTGSMRPTLHESDRLVVSKTTFGVNIPLYAGHIFFEPALVQRASTIIFTGIGMDIPDLDTMYFYVFPGKKQFVKRLIGKPGDILYFYGGLIYGIDKEGNDISQELQPDILSKIDHVPYIYFNGRVDLPSKPTGNVYTPAILRQMNQKVAKISMGPYHQPSGTLLDPYKHGDNDYYDLWGFKNYGMARILTKEEVLTLTDTPPTQLQDAPLYLEIFHHPSIKHPSIERNRDGRLYPGVGISQAVLPLSEENLKTLFGNIYTARFIVKDEVASRYGSSFKAGKDCRICVPLKGVPDGTYEFYYGIGYKVLATGLRTKLPSNHPLYTFTPEHVQTLYNLGIEWLTPFSPAAKIPGLLPSRYVYYRDGDLYAMGAPLMKKDDASLVNFIQNEYLKQQNAPTYRPYIPFDDSPPPFDKDGKIDQDFLKQYGILVPPKHYLVLGDNYAMSADSRDFGFVPESNIRGAPAYIFWPPGPHMGPLLQPTYPLFNSPRFAIWCLVIVIFIIWWIRHHKQNKLPIKIDEH</sequence>
<dbReference type="Proteomes" id="UP000000496">
    <property type="component" value="Chromosome gsn.131"/>
</dbReference>
<dbReference type="CDD" id="cd06530">
    <property type="entry name" value="S26_SPase_I"/>
    <property type="match status" value="1"/>
</dbReference>
<dbReference type="HOGENOM" id="CLU_028114_0_0_0"/>
<comment type="catalytic activity">
    <reaction evidence="1 7">
        <text>Cleavage of hydrophobic, N-terminal signal or leader sequences from secreted and periplasmic proteins.</text>
        <dbReference type="EC" id="3.4.21.89"/>
    </reaction>
</comment>
<keyword evidence="7" id="KW-0812">Transmembrane</keyword>
<keyword evidence="10" id="KW-1185">Reference proteome</keyword>
<dbReference type="CDD" id="cd06462">
    <property type="entry name" value="Peptidase_S24_S26"/>
    <property type="match status" value="1"/>
</dbReference>
<dbReference type="EMBL" id="FR872582">
    <property type="protein sequence ID" value="CCB89472.1"/>
    <property type="molecule type" value="Genomic_DNA"/>
</dbReference>
<dbReference type="InterPro" id="IPR019757">
    <property type="entry name" value="Pept_S26A_signal_pept_1_Lys-AS"/>
</dbReference>
<keyword evidence="5 7" id="KW-0378">Hydrolase</keyword>
<dbReference type="Pfam" id="PF10502">
    <property type="entry name" value="Peptidase_S26"/>
    <property type="match status" value="2"/>
</dbReference>
<evidence type="ECO:0000313" key="10">
    <source>
        <dbReference type="Proteomes" id="UP000000496"/>
    </source>
</evidence>
<organism evidence="9 10">
    <name type="scientific">Simkania negevensis (strain ATCC VR-1471 / DSM 27360 / Z)</name>
    <dbReference type="NCBI Taxonomy" id="331113"/>
    <lineage>
        <taxon>Bacteria</taxon>
        <taxon>Pseudomonadati</taxon>
        <taxon>Chlamydiota</taxon>
        <taxon>Chlamydiia</taxon>
        <taxon>Parachlamydiales</taxon>
        <taxon>Simkaniaceae</taxon>
        <taxon>Simkania</taxon>
    </lineage>
</organism>
<evidence type="ECO:0000259" key="8">
    <source>
        <dbReference type="Pfam" id="PF10502"/>
    </source>
</evidence>
<keyword evidence="7" id="KW-1133">Transmembrane helix</keyword>
<dbReference type="Gene3D" id="2.10.109.10">
    <property type="entry name" value="Umud Fragment, subunit A"/>
    <property type="match status" value="2"/>
</dbReference>
<dbReference type="PRINTS" id="PR00727">
    <property type="entry name" value="LEADERPTASE"/>
</dbReference>
<dbReference type="PROSITE" id="PS00760">
    <property type="entry name" value="SPASE_I_2"/>
    <property type="match status" value="1"/>
</dbReference>
<dbReference type="GO" id="GO:0009003">
    <property type="term" value="F:signal peptidase activity"/>
    <property type="evidence" value="ECO:0007669"/>
    <property type="project" value="UniProtKB-EC"/>
</dbReference>
<feature type="active site" evidence="6">
    <location>
        <position position="134"/>
    </location>
</feature>
<dbReference type="PROSITE" id="PS00761">
    <property type="entry name" value="SPASE_I_3"/>
    <property type="match status" value="1"/>
</dbReference>
<feature type="domain" description="Peptidase S26" evidence="8">
    <location>
        <begin position="489"/>
        <end position="597"/>
    </location>
</feature>
<evidence type="ECO:0000313" key="9">
    <source>
        <dbReference type="EMBL" id="CCB89472.1"/>
    </source>
</evidence>
<comment type="subcellular location">
    <subcellularLocation>
        <location evidence="7">Membrane</location>
        <topology evidence="7">Single-pass type II membrane protein</topology>
    </subcellularLocation>
</comment>